<dbReference type="SMART" id="SM00487">
    <property type="entry name" value="DEXDc"/>
    <property type="match status" value="1"/>
</dbReference>
<dbReference type="EMBL" id="CP009268">
    <property type="protein sequence ID" value="AJA52699.1"/>
    <property type="molecule type" value="Genomic_DNA"/>
</dbReference>
<evidence type="ECO:0000256" key="4">
    <source>
        <dbReference type="ARBA" id="ARBA00022723"/>
    </source>
</evidence>
<dbReference type="KEGG" id="cpae:CPAST_c26440"/>
<dbReference type="PROSITE" id="PS51643">
    <property type="entry name" value="HD_CAS3"/>
    <property type="match status" value="1"/>
</dbReference>
<dbReference type="NCBIfam" id="TIGR01587">
    <property type="entry name" value="cas3_core"/>
    <property type="match status" value="1"/>
</dbReference>
<dbReference type="eggNOG" id="COG1203">
    <property type="taxonomic scope" value="Bacteria"/>
</dbReference>
<evidence type="ECO:0000256" key="8">
    <source>
        <dbReference type="ARBA" id="ARBA00022840"/>
    </source>
</evidence>
<dbReference type="GO" id="GO:0004386">
    <property type="term" value="F:helicase activity"/>
    <property type="evidence" value="ECO:0007669"/>
    <property type="project" value="UniProtKB-KW"/>
</dbReference>
<reference evidence="13 14" key="3">
    <citation type="journal article" name="Genome Announc.">
        <title>Improved Draft Genome Sequence of Clostridium pasteurianum Strain ATCC 6013 (DSM 525) Using a Hybrid Next-Generation Sequencing Approach.</title>
        <authorList>
            <person name="Pyne M.E."/>
            <person name="Utturkar S."/>
            <person name="Brown S.D."/>
            <person name="Moo-Young M."/>
            <person name="Chung D.A."/>
            <person name="Chou C.P."/>
        </authorList>
    </citation>
    <scope>NUCLEOTIDE SEQUENCE [LARGE SCALE GENOMIC DNA]</scope>
    <source>
        <strain evidence="13 14">ATCC 6013</strain>
    </source>
</reference>
<dbReference type="GO" id="GO:0005524">
    <property type="term" value="F:ATP binding"/>
    <property type="evidence" value="ECO:0007669"/>
    <property type="project" value="UniProtKB-KW"/>
</dbReference>
<gene>
    <name evidence="12" type="primary">cas5</name>
    <name evidence="12" type="ORF">CLPA_c26440</name>
    <name evidence="13" type="ORF">CP6013_00538</name>
</gene>
<proteinExistence type="inferred from homology"/>
<dbReference type="EMBL" id="JPGY02000001">
    <property type="protein sequence ID" value="KRU11291.1"/>
    <property type="molecule type" value="Genomic_DNA"/>
</dbReference>
<dbReference type="CDD" id="cd09641">
    <property type="entry name" value="Cas3''_I"/>
    <property type="match status" value="1"/>
</dbReference>
<dbReference type="Proteomes" id="UP000030905">
    <property type="component" value="Chromosome"/>
</dbReference>
<dbReference type="GO" id="GO:0016787">
    <property type="term" value="F:hydrolase activity"/>
    <property type="evidence" value="ECO:0007669"/>
    <property type="project" value="UniProtKB-KW"/>
</dbReference>
<evidence type="ECO:0000256" key="7">
    <source>
        <dbReference type="ARBA" id="ARBA00022806"/>
    </source>
</evidence>
<evidence type="ECO:0000256" key="9">
    <source>
        <dbReference type="ARBA" id="ARBA00023118"/>
    </source>
</evidence>
<keyword evidence="12" id="KW-0255">Endonuclease</keyword>
<evidence type="ECO:0000256" key="2">
    <source>
        <dbReference type="ARBA" id="ARBA00009046"/>
    </source>
</evidence>
<dbReference type="GO" id="GO:0003677">
    <property type="term" value="F:DNA binding"/>
    <property type="evidence" value="ECO:0007669"/>
    <property type="project" value="InterPro"/>
</dbReference>
<evidence type="ECO:0000256" key="3">
    <source>
        <dbReference type="ARBA" id="ARBA00022722"/>
    </source>
</evidence>
<keyword evidence="4" id="KW-0479">Metal-binding</keyword>
<keyword evidence="7" id="KW-0347">Helicase</keyword>
<dbReference type="Pfam" id="PF04851">
    <property type="entry name" value="ResIII"/>
    <property type="match status" value="1"/>
</dbReference>
<feature type="domain" description="HD Cas3-type" evidence="11">
    <location>
        <begin position="30"/>
        <end position="252"/>
    </location>
</feature>
<dbReference type="GO" id="GO:0046872">
    <property type="term" value="F:metal ion binding"/>
    <property type="evidence" value="ECO:0007669"/>
    <property type="project" value="UniProtKB-KW"/>
</dbReference>
<keyword evidence="15" id="KW-1185">Reference proteome</keyword>
<evidence type="ECO:0000256" key="5">
    <source>
        <dbReference type="ARBA" id="ARBA00022741"/>
    </source>
</evidence>
<name>A0A0H3J446_CLOPA</name>
<evidence type="ECO:0000313" key="12">
    <source>
        <dbReference type="EMBL" id="AJA52699.1"/>
    </source>
</evidence>
<evidence type="ECO:0000259" key="10">
    <source>
        <dbReference type="PROSITE" id="PS51192"/>
    </source>
</evidence>
<dbReference type="Pfam" id="PF22590">
    <property type="entry name" value="Cas3-like_C_2"/>
    <property type="match status" value="1"/>
</dbReference>
<keyword evidence="5" id="KW-0547">Nucleotide-binding</keyword>
<dbReference type="InterPro" id="IPR006935">
    <property type="entry name" value="Helicase/UvrB_N"/>
</dbReference>
<evidence type="ECO:0000256" key="1">
    <source>
        <dbReference type="ARBA" id="ARBA00006847"/>
    </source>
</evidence>
<dbReference type="SUPFAM" id="SSF52540">
    <property type="entry name" value="P-loop containing nucleoside triphosphate hydrolases"/>
    <property type="match status" value="1"/>
</dbReference>
<dbReference type="InterPro" id="IPR006474">
    <property type="entry name" value="Helicase_Cas3_CRISPR-ass_core"/>
</dbReference>
<dbReference type="GeneID" id="93074775"/>
<dbReference type="GO" id="GO:0004519">
    <property type="term" value="F:endonuclease activity"/>
    <property type="evidence" value="ECO:0007669"/>
    <property type="project" value="UniProtKB-KW"/>
</dbReference>
<reference evidence="12 15" key="1">
    <citation type="journal article" date="2015" name="Genome Announc.">
        <title>Complete Genome Sequence of the Nitrogen-Fixing and Solvent-Producing Clostridium pasteurianum DSM 525.</title>
        <authorList>
            <person name="Poehlein A."/>
            <person name="Grosse-Honebrink A."/>
            <person name="Zhang Y."/>
            <person name="Minton N.P."/>
            <person name="Daniel R."/>
        </authorList>
    </citation>
    <scope>NUCLEOTIDE SEQUENCE [LARGE SCALE GENOMIC DNA]</scope>
    <source>
        <strain evidence="12">DSM 525</strain>
        <strain evidence="15">DSM 525 / ATCC 6013</strain>
    </source>
</reference>
<keyword evidence="9" id="KW-0051">Antiviral defense</keyword>
<dbReference type="AlphaFoldDB" id="A0A0H3J446"/>
<dbReference type="Gene3D" id="1.10.3210.30">
    <property type="match status" value="1"/>
</dbReference>
<dbReference type="Gene3D" id="3.40.50.300">
    <property type="entry name" value="P-loop containing nucleotide triphosphate hydrolases"/>
    <property type="match status" value="2"/>
</dbReference>
<evidence type="ECO:0000313" key="13">
    <source>
        <dbReference type="EMBL" id="KRU11291.1"/>
    </source>
</evidence>
<dbReference type="PATRIC" id="fig|1262449.3.peg.1088"/>
<dbReference type="SMART" id="SM00490">
    <property type="entry name" value="HELICc"/>
    <property type="match status" value="1"/>
</dbReference>
<dbReference type="RefSeq" id="WP_003442544.1">
    <property type="nucleotide sequence ID" value="NZ_ANZB01000003.1"/>
</dbReference>
<feature type="domain" description="Helicase ATP-binding" evidence="10">
    <location>
        <begin position="321"/>
        <end position="525"/>
    </location>
</feature>
<evidence type="ECO:0000256" key="6">
    <source>
        <dbReference type="ARBA" id="ARBA00022801"/>
    </source>
</evidence>
<dbReference type="GO" id="GO:0051607">
    <property type="term" value="P:defense response to virus"/>
    <property type="evidence" value="ECO:0007669"/>
    <property type="project" value="UniProtKB-KW"/>
</dbReference>
<dbReference type="KEGG" id="cpat:CLPA_c26440"/>
<evidence type="ECO:0000313" key="15">
    <source>
        <dbReference type="Proteomes" id="UP000030905"/>
    </source>
</evidence>
<accession>A0A0H3J446</accession>
<dbReference type="PROSITE" id="PS51192">
    <property type="entry name" value="HELICASE_ATP_BIND_1"/>
    <property type="match status" value="1"/>
</dbReference>
<organism evidence="12 15">
    <name type="scientific">Clostridium pasteurianum DSM 525 = ATCC 6013</name>
    <dbReference type="NCBI Taxonomy" id="1262449"/>
    <lineage>
        <taxon>Bacteria</taxon>
        <taxon>Bacillati</taxon>
        <taxon>Bacillota</taxon>
        <taxon>Clostridia</taxon>
        <taxon>Eubacteriales</taxon>
        <taxon>Clostridiaceae</taxon>
        <taxon>Clostridium</taxon>
    </lineage>
</organism>
<keyword evidence="8" id="KW-0067">ATP-binding</keyword>
<dbReference type="InterPro" id="IPR014001">
    <property type="entry name" value="Helicase_ATP-bd"/>
</dbReference>
<dbReference type="InterPro" id="IPR027417">
    <property type="entry name" value="P-loop_NTPase"/>
</dbReference>
<comment type="similarity">
    <text evidence="1">In the N-terminal section; belongs to the CRISPR-associated nuclease Cas3-HD family.</text>
</comment>
<keyword evidence="6" id="KW-0378">Hydrolase</keyword>
<keyword evidence="3" id="KW-0540">Nuclease</keyword>
<sequence length="875" mass="103968">MYFNNIDIFKVKDHIDNLDNIYAHTNDKNPNEKEEKLTEHTKRTHDYFIMLVKQKNLENVFINLEKIFFQDKNIELINLWKEMTINCICMHDIGKINPGFQCDVMKNERYKHNNADDSKHSLLSSYFYISYFDEKIQNSLLSEEDKDYITYFMYINAYLISRHHGYLKDFREYKNSYEGHEGNSQEEINEEKENNFPDLKFNVLEKCICEVFLEDSFNEITYNRLKKNDKFNFNIYIYSKLLFSLLTASDYYATSEFMDGQKIADIGIITEELKGKFKNAFDNYAITKEIRNYGKNPVLDENYENINQLRSEITLESEKNYLKNKDKNIFYLEAPTGAGKTITSVNLASLMLNSDNRLNKLFYVFPFNTLVEQTEKGLMDIFQNNDEIKQNISVINSLTPIKTVDENEDYKDFKSKEDNKKIDYKRSLLNRIFLHYPFIITTHVNLFSYLFGTSREEGFPLIDICNSVIIIDEIQSYKNGIWKEIINFFNSYAEILNIKLVIMSATLPRLNKLVEGENDNFVYLINNRKHYFENHFFKDRVKFEILDLSKVDKDNKYEDAFKILSDNIEMESKSDDKILIEFIFKKSADRFFDYFKSNYDFKNTTGHEIKIITSDDNKIDRLEIINLAKEKNRKVIIVATQVIEAGVDIDMDLGYKNISILDSEEQFMGRINRSCLNAGRVKFFKLDSCGILYQSDVRKEKRFTLEDENIQGILRNKDFESYYKNIISEIEVRKKRKNDSGYLAFIKELNRLNFDKIKDYMKLIDEKVDQNKYTIFLSREIKDLHGNIIHGNEIWKEYENLLMDNKIDYAEKRVRLSEINSKLNYFIYKVKRVEQYNEVLGNIFYIENGEEYIVNGRFNNEKFIGETPDQANLIL</sequence>
<protein>
    <submittedName>
        <fullName evidence="12 13">CRISPR-associated helicase Cas3</fullName>
    </submittedName>
</protein>
<reference evidence="13" key="2">
    <citation type="submission" date="2015-10" db="EMBL/GenBank/DDBJ databases">
        <title>Improved Draft Genome Sequence of Clostridium pasteurianum Strain ATCC 6013 (DSM 525) Using a Hybrid Next-Generation Sequencing Approach.</title>
        <authorList>
            <person name="Pyne M.E."/>
            <person name="Utturkar S.M."/>
            <person name="Brown S.D."/>
            <person name="Moo-Young M."/>
            <person name="Chung D.A."/>
            <person name="Chou P.C."/>
        </authorList>
    </citation>
    <scope>NUCLEOTIDE SEQUENCE</scope>
    <source>
        <strain evidence="13">ATCC 6013</strain>
    </source>
</reference>
<dbReference type="InterPro" id="IPR054712">
    <property type="entry name" value="Cas3-like_dom"/>
</dbReference>
<dbReference type="InterPro" id="IPR038257">
    <property type="entry name" value="CRISPR-assoc_Cas3_HD_sf"/>
</dbReference>
<dbReference type="Proteomes" id="UP000028042">
    <property type="component" value="Unassembled WGS sequence"/>
</dbReference>
<evidence type="ECO:0000259" key="11">
    <source>
        <dbReference type="PROSITE" id="PS51643"/>
    </source>
</evidence>
<comment type="similarity">
    <text evidence="2">In the central section; belongs to the CRISPR-associated helicase Cas3 family.</text>
</comment>
<dbReference type="NCBIfam" id="TIGR01596">
    <property type="entry name" value="cas3_HD"/>
    <property type="match status" value="1"/>
</dbReference>
<dbReference type="InterPro" id="IPR006483">
    <property type="entry name" value="CRISPR-assoc_Cas3_HD"/>
</dbReference>
<evidence type="ECO:0000313" key="14">
    <source>
        <dbReference type="Proteomes" id="UP000028042"/>
    </source>
</evidence>
<dbReference type="InterPro" id="IPR001650">
    <property type="entry name" value="Helicase_C-like"/>
</dbReference>